<evidence type="ECO:0000256" key="1">
    <source>
        <dbReference type="ARBA" id="ARBA00001966"/>
    </source>
</evidence>
<name>A0A1T5CIV1_9FIRM</name>
<keyword evidence="8 11" id="KW-0411">Iron-sulfur</keyword>
<comment type="similarity">
    <text evidence="3 11 12">Belongs to the iron-sulfur dependent L-serine dehydratase family.</text>
</comment>
<dbReference type="NCBIfam" id="TIGR00719">
    <property type="entry name" value="sda_beta"/>
    <property type="match status" value="1"/>
</dbReference>
<dbReference type="AlphaFoldDB" id="A0A1T5CIV1"/>
<dbReference type="GO" id="GO:0006094">
    <property type="term" value="P:gluconeogenesis"/>
    <property type="evidence" value="ECO:0007669"/>
    <property type="project" value="UniProtKB-UniRule"/>
</dbReference>
<dbReference type="Pfam" id="PF01842">
    <property type="entry name" value="ACT"/>
    <property type="match status" value="1"/>
</dbReference>
<feature type="domain" description="ACT" evidence="13">
    <location>
        <begin position="149"/>
        <end position="221"/>
    </location>
</feature>
<keyword evidence="7 11" id="KW-0408">Iron</keyword>
<comment type="catalytic activity">
    <reaction evidence="10 11 12">
        <text>L-serine = pyruvate + NH4(+)</text>
        <dbReference type="Rhea" id="RHEA:19169"/>
        <dbReference type="ChEBI" id="CHEBI:15361"/>
        <dbReference type="ChEBI" id="CHEBI:28938"/>
        <dbReference type="ChEBI" id="CHEBI:33384"/>
        <dbReference type="EC" id="4.3.1.17"/>
    </reaction>
</comment>
<evidence type="ECO:0000256" key="6">
    <source>
        <dbReference type="ARBA" id="ARBA00022723"/>
    </source>
</evidence>
<dbReference type="Proteomes" id="UP000243406">
    <property type="component" value="Unassembled WGS sequence"/>
</dbReference>
<protein>
    <recommendedName>
        <fullName evidence="11">L-serine deaminase</fullName>
    </recommendedName>
</protein>
<dbReference type="Pfam" id="PF03315">
    <property type="entry name" value="SDH_beta"/>
    <property type="match status" value="1"/>
</dbReference>
<dbReference type="Gene3D" id="3.30.70.260">
    <property type="match status" value="1"/>
</dbReference>
<dbReference type="GO" id="GO:0051539">
    <property type="term" value="F:4 iron, 4 sulfur cluster binding"/>
    <property type="evidence" value="ECO:0007669"/>
    <property type="project" value="UniProtKB-UniRule"/>
</dbReference>
<proteinExistence type="inferred from homology"/>
<dbReference type="InterPro" id="IPR002912">
    <property type="entry name" value="ACT_dom"/>
</dbReference>
<evidence type="ECO:0000256" key="5">
    <source>
        <dbReference type="ARBA" id="ARBA00022485"/>
    </source>
</evidence>
<dbReference type="EMBL" id="FUYN01000005">
    <property type="protein sequence ID" value="SKB59261.1"/>
    <property type="molecule type" value="Genomic_DNA"/>
</dbReference>
<dbReference type="PROSITE" id="PS51671">
    <property type="entry name" value="ACT"/>
    <property type="match status" value="1"/>
</dbReference>
<keyword evidence="9 11" id="KW-0456">Lyase</keyword>
<dbReference type="CDD" id="cd04879">
    <property type="entry name" value="ACT_3PGDH-like"/>
    <property type="match status" value="1"/>
</dbReference>
<dbReference type="SUPFAM" id="SSF143548">
    <property type="entry name" value="Serine metabolism enzymes domain"/>
    <property type="match status" value="1"/>
</dbReference>
<keyword evidence="5 11" id="KW-0004">4Fe-4S</keyword>
<dbReference type="InterPro" id="IPR005131">
    <property type="entry name" value="Ser_deHydtase_bsu"/>
</dbReference>
<dbReference type="Gene3D" id="3.30.1330.90">
    <property type="entry name" value="D-3-phosphoglycerate dehydrogenase, domain 3"/>
    <property type="match status" value="1"/>
</dbReference>
<evidence type="ECO:0000259" key="13">
    <source>
        <dbReference type="PROSITE" id="PS51671"/>
    </source>
</evidence>
<dbReference type="OrthoDB" id="9813137at2"/>
<dbReference type="UniPathway" id="UPA00138"/>
<dbReference type="SUPFAM" id="SSF55021">
    <property type="entry name" value="ACT-like"/>
    <property type="match status" value="1"/>
</dbReference>
<dbReference type="InterPro" id="IPR051318">
    <property type="entry name" value="Fe-S_L-Ser"/>
</dbReference>
<evidence type="ECO:0000256" key="7">
    <source>
        <dbReference type="ARBA" id="ARBA00023004"/>
    </source>
</evidence>
<comment type="cofactor">
    <cofactor evidence="1 12">
        <name>[4Fe-4S] cluster</name>
        <dbReference type="ChEBI" id="CHEBI:49883"/>
    </cofactor>
</comment>
<evidence type="ECO:0000256" key="11">
    <source>
        <dbReference type="PIRNR" id="PIRNR036692"/>
    </source>
</evidence>
<evidence type="ECO:0000256" key="10">
    <source>
        <dbReference type="ARBA" id="ARBA00049406"/>
    </source>
</evidence>
<evidence type="ECO:0000256" key="4">
    <source>
        <dbReference type="ARBA" id="ARBA00022432"/>
    </source>
</evidence>
<organism evidence="14 15">
    <name type="scientific">Acetoanaerobium noterae</name>
    <dbReference type="NCBI Taxonomy" id="745369"/>
    <lineage>
        <taxon>Bacteria</taxon>
        <taxon>Bacillati</taxon>
        <taxon>Bacillota</taxon>
        <taxon>Clostridia</taxon>
        <taxon>Peptostreptococcales</taxon>
        <taxon>Filifactoraceae</taxon>
        <taxon>Acetoanaerobium</taxon>
    </lineage>
</organism>
<dbReference type="InterPro" id="IPR004643">
    <property type="entry name" value="Fe-S_L-Ser_bsu"/>
</dbReference>
<evidence type="ECO:0000256" key="2">
    <source>
        <dbReference type="ARBA" id="ARBA00004742"/>
    </source>
</evidence>
<sequence>MKKISVFDIIGPIMIGPSSSHTAGALRISLIAYKIFKGTIKEVKFTLYGSFAKTYKGHGTDRALLGGIMGFDTDDDRIRNSFEIADNNNLKYSFVEGETTPEMHPNTVRIDILGEDSSMSLVGESIGGGSVLVRQINGIDVKFTGEYTTIMVQQIDKPGVVAHITKVLSENNINIAFMSLFRESLGEKAFTMLELDEKVSEDILLKLKEHEYIIDTFLISI</sequence>
<comment type="pathway">
    <text evidence="2 11">Carbohydrate biosynthesis; gluconeogenesis.</text>
</comment>
<accession>A0A1T5CIV1</accession>
<evidence type="ECO:0000256" key="8">
    <source>
        <dbReference type="ARBA" id="ARBA00023014"/>
    </source>
</evidence>
<gene>
    <name evidence="14" type="ORF">SAMN02745120_2197</name>
</gene>
<evidence type="ECO:0000313" key="15">
    <source>
        <dbReference type="Proteomes" id="UP000243406"/>
    </source>
</evidence>
<evidence type="ECO:0000256" key="3">
    <source>
        <dbReference type="ARBA" id="ARBA00008636"/>
    </source>
</evidence>
<dbReference type="PANTHER" id="PTHR30182">
    <property type="entry name" value="L-SERINE DEHYDRATASE"/>
    <property type="match status" value="1"/>
</dbReference>
<dbReference type="PANTHER" id="PTHR30182:SF12">
    <property type="entry name" value="L-SERINE DEHYDRATASE, BETA CHAIN-RELATED"/>
    <property type="match status" value="1"/>
</dbReference>
<keyword evidence="15" id="KW-1185">Reference proteome</keyword>
<dbReference type="PIRSF" id="PIRSF036692">
    <property type="entry name" value="SDH_B"/>
    <property type="match status" value="1"/>
</dbReference>
<dbReference type="InterPro" id="IPR045865">
    <property type="entry name" value="ACT-like_dom_sf"/>
</dbReference>
<dbReference type="RefSeq" id="WP_079590003.1">
    <property type="nucleotide sequence ID" value="NZ_CP154629.1"/>
</dbReference>
<dbReference type="GO" id="GO:0046872">
    <property type="term" value="F:metal ion binding"/>
    <property type="evidence" value="ECO:0007669"/>
    <property type="project" value="UniProtKB-UniRule"/>
</dbReference>
<evidence type="ECO:0000256" key="9">
    <source>
        <dbReference type="ARBA" id="ARBA00023239"/>
    </source>
</evidence>
<reference evidence="15" key="1">
    <citation type="submission" date="2017-02" db="EMBL/GenBank/DDBJ databases">
        <authorList>
            <person name="Varghese N."/>
            <person name="Submissions S."/>
        </authorList>
    </citation>
    <scope>NUCLEOTIDE SEQUENCE [LARGE SCALE GENOMIC DNA]</scope>
    <source>
        <strain evidence="15">ATCC 35199</strain>
    </source>
</reference>
<evidence type="ECO:0000313" key="14">
    <source>
        <dbReference type="EMBL" id="SKB59261.1"/>
    </source>
</evidence>
<keyword evidence="4 11" id="KW-0312">Gluconeogenesis</keyword>
<dbReference type="InterPro" id="IPR029009">
    <property type="entry name" value="ASB_dom_sf"/>
</dbReference>
<evidence type="ECO:0000256" key="12">
    <source>
        <dbReference type="RuleBase" id="RU366059"/>
    </source>
</evidence>
<keyword evidence="6 11" id="KW-0479">Metal-binding</keyword>
<dbReference type="GO" id="GO:0003941">
    <property type="term" value="F:L-serine ammonia-lyase activity"/>
    <property type="evidence" value="ECO:0007669"/>
    <property type="project" value="UniProtKB-UniRule"/>
</dbReference>